<feature type="compositionally biased region" description="Low complexity" evidence="3">
    <location>
        <begin position="1"/>
        <end position="13"/>
    </location>
</feature>
<proteinExistence type="predicted"/>
<dbReference type="Pfam" id="PF01522">
    <property type="entry name" value="Polysacc_deac_1"/>
    <property type="match status" value="1"/>
</dbReference>
<evidence type="ECO:0000259" key="4">
    <source>
        <dbReference type="PROSITE" id="PS51677"/>
    </source>
</evidence>
<dbReference type="CDD" id="cd10917">
    <property type="entry name" value="CE4_NodB_like_6s_7s"/>
    <property type="match status" value="1"/>
</dbReference>
<feature type="region of interest" description="Disordered" evidence="3">
    <location>
        <begin position="1"/>
        <end position="24"/>
    </location>
</feature>
<dbReference type="PANTHER" id="PTHR10587:SF133">
    <property type="entry name" value="CHITIN DEACETYLASE 1-RELATED"/>
    <property type="match status" value="1"/>
</dbReference>
<gene>
    <name evidence="5" type="ORF">ITX44_29540</name>
</gene>
<accession>A0ABS2U276</accession>
<reference evidence="5 6" key="1">
    <citation type="submission" date="2021-01" db="EMBL/GenBank/DDBJ databases">
        <title>Streptomyces acididurans sp. nov., isolated from a peat swamp forest soil.</title>
        <authorList>
            <person name="Chantavorakit T."/>
            <person name="Duangmal K."/>
        </authorList>
    </citation>
    <scope>NUCLEOTIDE SEQUENCE [LARGE SCALE GENOMIC DNA]</scope>
    <source>
        <strain evidence="5 6">KK5PA1</strain>
    </source>
</reference>
<evidence type="ECO:0000313" key="5">
    <source>
        <dbReference type="EMBL" id="MBM9508625.1"/>
    </source>
</evidence>
<protein>
    <submittedName>
        <fullName evidence="5">Polysaccharide deacetylase family protein</fullName>
    </submittedName>
</protein>
<dbReference type="Proteomes" id="UP000749040">
    <property type="component" value="Unassembled WGS sequence"/>
</dbReference>
<feature type="domain" description="NodB homology" evidence="4">
    <location>
        <begin position="34"/>
        <end position="214"/>
    </location>
</feature>
<evidence type="ECO:0000256" key="3">
    <source>
        <dbReference type="SAM" id="MobiDB-lite"/>
    </source>
</evidence>
<dbReference type="PROSITE" id="PS51677">
    <property type="entry name" value="NODB"/>
    <property type="match status" value="1"/>
</dbReference>
<dbReference type="SUPFAM" id="SSF88713">
    <property type="entry name" value="Glycoside hydrolase/deacetylase"/>
    <property type="match status" value="1"/>
</dbReference>
<keyword evidence="6" id="KW-1185">Reference proteome</keyword>
<organism evidence="5 6">
    <name type="scientific">Actinacidiphila acididurans</name>
    <dbReference type="NCBI Taxonomy" id="2784346"/>
    <lineage>
        <taxon>Bacteria</taxon>
        <taxon>Bacillati</taxon>
        <taxon>Actinomycetota</taxon>
        <taxon>Actinomycetes</taxon>
        <taxon>Kitasatosporales</taxon>
        <taxon>Streptomycetaceae</taxon>
        <taxon>Actinacidiphila</taxon>
    </lineage>
</organism>
<evidence type="ECO:0000313" key="6">
    <source>
        <dbReference type="Proteomes" id="UP000749040"/>
    </source>
</evidence>
<dbReference type="RefSeq" id="WP_205360833.1">
    <property type="nucleotide sequence ID" value="NZ_JADKYB010000019.1"/>
</dbReference>
<dbReference type="Gene3D" id="3.20.20.370">
    <property type="entry name" value="Glycoside hydrolase/deacetylase"/>
    <property type="match status" value="1"/>
</dbReference>
<sequence>MTTAAGGAAADASGGTGLGSGGARVLDRTRHEGRRLALTFDDGPNPVDTPRLLAVLREHRVPAVFFLWGDHVRAHPEIVRAIVADGHTLGNHSMQHDDMSDWPAERIRADLAATNEVIRAAVPDVPIPYFRAPYGGWGRSPQVAAELGMRSLGWQLAVTDWEPPGTPELVRRLAEGARPGAVVLLHDGGGDRSQTVAAVERFVPDFAARGWSFDEPERG</sequence>
<keyword evidence="1" id="KW-0479">Metal-binding</keyword>
<dbReference type="InterPro" id="IPR002509">
    <property type="entry name" value="NODB_dom"/>
</dbReference>
<dbReference type="InterPro" id="IPR050248">
    <property type="entry name" value="Polysacc_deacetylase_ArnD"/>
</dbReference>
<keyword evidence="2" id="KW-0378">Hydrolase</keyword>
<dbReference type="EMBL" id="JADKYB010000019">
    <property type="protein sequence ID" value="MBM9508625.1"/>
    <property type="molecule type" value="Genomic_DNA"/>
</dbReference>
<dbReference type="PANTHER" id="PTHR10587">
    <property type="entry name" value="GLYCOSYL TRANSFERASE-RELATED"/>
    <property type="match status" value="1"/>
</dbReference>
<evidence type="ECO:0000256" key="1">
    <source>
        <dbReference type="ARBA" id="ARBA00022723"/>
    </source>
</evidence>
<dbReference type="InterPro" id="IPR011330">
    <property type="entry name" value="Glyco_hydro/deAcase_b/a-brl"/>
</dbReference>
<name>A0ABS2U276_9ACTN</name>
<evidence type="ECO:0000256" key="2">
    <source>
        <dbReference type="ARBA" id="ARBA00022801"/>
    </source>
</evidence>
<comment type="caution">
    <text evidence="5">The sequence shown here is derived from an EMBL/GenBank/DDBJ whole genome shotgun (WGS) entry which is preliminary data.</text>
</comment>